<dbReference type="SUPFAM" id="SSF64518">
    <property type="entry name" value="Phase 1 flagellin"/>
    <property type="match status" value="1"/>
</dbReference>
<gene>
    <name evidence="7" type="ORF">KZJ38_12375</name>
</gene>
<feature type="domain" description="Flagellin C-terminal" evidence="5">
    <location>
        <begin position="399"/>
        <end position="484"/>
    </location>
</feature>
<dbReference type="InterPro" id="IPR001029">
    <property type="entry name" value="Flagellin_N"/>
</dbReference>
<keyword evidence="2 3" id="KW-0975">Bacterial flagellum</keyword>
<comment type="subcellular location">
    <subcellularLocation>
        <location evidence="3">Secreted</location>
    </subcellularLocation>
    <subcellularLocation>
        <location evidence="3">Bacterial flagellum</location>
    </subcellularLocation>
</comment>
<reference evidence="7 8" key="1">
    <citation type="submission" date="2021-07" db="EMBL/GenBank/DDBJ databases">
        <title>Paraburkholderia edwinii protects Aspergillus sp. from phenazines by acting as a toxin sponge.</title>
        <authorList>
            <person name="Dahlstrom K.M."/>
            <person name="Newman D.K."/>
        </authorList>
    </citation>
    <scope>NUCLEOTIDE SEQUENCE [LARGE SCALE GENOMIC DNA]</scope>
    <source>
        <strain evidence="7 8">Pe01</strain>
    </source>
</reference>
<keyword evidence="3" id="KW-0964">Secreted</keyword>
<protein>
    <recommendedName>
        <fullName evidence="3">Flagellin</fullName>
    </recommendedName>
</protein>
<dbReference type="Gene3D" id="1.20.1330.10">
    <property type="entry name" value="f41 fragment of flagellin, N-terminal domain"/>
    <property type="match status" value="1"/>
</dbReference>
<dbReference type="Gene3D" id="6.10.280.190">
    <property type="match status" value="1"/>
</dbReference>
<dbReference type="Pfam" id="PF00700">
    <property type="entry name" value="Flagellin_C"/>
    <property type="match status" value="1"/>
</dbReference>
<proteinExistence type="inferred from homology"/>
<keyword evidence="7" id="KW-0966">Cell projection</keyword>
<evidence type="ECO:0000256" key="1">
    <source>
        <dbReference type="ARBA" id="ARBA00005709"/>
    </source>
</evidence>
<evidence type="ECO:0000313" key="7">
    <source>
        <dbReference type="EMBL" id="QYD67186.1"/>
    </source>
</evidence>
<name>A0ABX8UFK7_9BURK</name>
<evidence type="ECO:0000259" key="5">
    <source>
        <dbReference type="Pfam" id="PF00700"/>
    </source>
</evidence>
<evidence type="ECO:0000313" key="8">
    <source>
        <dbReference type="Proteomes" id="UP000826462"/>
    </source>
</evidence>
<dbReference type="Gene3D" id="2.170.280.10">
    <property type="entry name" value="f41 fragment of flagellin, middle domain"/>
    <property type="match status" value="1"/>
</dbReference>
<dbReference type="InterPro" id="IPR046358">
    <property type="entry name" value="Flagellin_C"/>
</dbReference>
<dbReference type="Proteomes" id="UP000826462">
    <property type="component" value="Chromosome 1"/>
</dbReference>
<dbReference type="Pfam" id="PF12613">
    <property type="entry name" value="FliC_D2"/>
    <property type="match status" value="1"/>
</dbReference>
<dbReference type="InterPro" id="IPR022578">
    <property type="entry name" value="Flagellin_D2_dom"/>
</dbReference>
<dbReference type="EMBL" id="CP080095">
    <property type="protein sequence ID" value="QYD67186.1"/>
    <property type="molecule type" value="Genomic_DNA"/>
</dbReference>
<evidence type="ECO:0000256" key="2">
    <source>
        <dbReference type="ARBA" id="ARBA00023143"/>
    </source>
</evidence>
<keyword evidence="7" id="KW-0282">Flagellum</keyword>
<feature type="domain" description="Flagellin D2" evidence="6">
    <location>
        <begin position="172"/>
        <end position="275"/>
    </location>
</feature>
<dbReference type="Gene3D" id="2.30.220.10">
    <property type="entry name" value="f41 fragment of flagellin, C-terminal domain"/>
    <property type="match status" value="1"/>
</dbReference>
<dbReference type="Pfam" id="PF00669">
    <property type="entry name" value="Flagellin_N"/>
    <property type="match status" value="1"/>
</dbReference>
<comment type="function">
    <text evidence="3">Flagellin is the subunit protein which polymerizes to form the filaments of bacterial flagella.</text>
</comment>
<keyword evidence="7" id="KW-0969">Cilium</keyword>
<feature type="domain" description="Flagellin N-terminal" evidence="4">
    <location>
        <begin position="4"/>
        <end position="140"/>
    </location>
</feature>
<dbReference type="PANTHER" id="PTHR42792:SF2">
    <property type="entry name" value="FLAGELLIN"/>
    <property type="match status" value="1"/>
</dbReference>
<dbReference type="RefSeq" id="WP_219796180.1">
    <property type="nucleotide sequence ID" value="NZ_CP080095.1"/>
</dbReference>
<sequence length="485" mass="48029">MLGINSNIPSLTAQENLNGSGSALSQAITRLSSGKRINSAADDAAGLAISTSLETQINGLNQGVSNANNGVSLVQTASTGLAQITASLQRIRSLAGEAAGGTLTTANQQALQQEVSQQIAEVNRIASQTQFNGIGLLNGQAGVIQVQVGANVGQTVALDLSQGVSAASLGGGFVQAGSKLGAITHLNLNADGTEHTSGGLGPIVEIDIIANGNGGFNFVDQNGDAISSAASAALFTTTTSNGVSSLGLTTGSALSPANEIAIISSAAANNSGAADGTIFGEISGINIDPATGKDASVGTPNVITSITVEADGKGNIKFVDQDGKSISPSVTAGLFNIASTTGGVLSSFGFNGVAPTSTIGSGTGAQPSGTLLASVNTLNVPTAVSQIDISTTQGATNAMEAIDNALAGIANLQASLGAAQNRFAAISQSQQNESTDLASAQSQITDADFAQETANLSRAQVLQQAGISVLAQANSQPQQVLKLLQ</sequence>
<dbReference type="Gene3D" id="6.10.10.10">
    <property type="entry name" value="Flagellar export chaperone, C-terminal domain"/>
    <property type="match status" value="1"/>
</dbReference>
<dbReference type="PRINTS" id="PR00207">
    <property type="entry name" value="FLAGELLIN"/>
</dbReference>
<evidence type="ECO:0000259" key="6">
    <source>
        <dbReference type="Pfam" id="PF12613"/>
    </source>
</evidence>
<organism evidence="7 8">
    <name type="scientific">Paraburkholderia edwinii</name>
    <dbReference type="NCBI Taxonomy" id="2861782"/>
    <lineage>
        <taxon>Bacteria</taxon>
        <taxon>Pseudomonadati</taxon>
        <taxon>Pseudomonadota</taxon>
        <taxon>Betaproteobacteria</taxon>
        <taxon>Burkholderiales</taxon>
        <taxon>Burkholderiaceae</taxon>
        <taxon>Paraburkholderia</taxon>
    </lineage>
</organism>
<evidence type="ECO:0000259" key="4">
    <source>
        <dbReference type="Pfam" id="PF00669"/>
    </source>
</evidence>
<evidence type="ECO:0000256" key="3">
    <source>
        <dbReference type="RuleBase" id="RU362073"/>
    </source>
</evidence>
<dbReference type="InterPro" id="IPR042187">
    <property type="entry name" value="Flagellin_C_sub2"/>
</dbReference>
<keyword evidence="8" id="KW-1185">Reference proteome</keyword>
<accession>A0ABX8UFK7</accession>
<comment type="similarity">
    <text evidence="1 3">Belongs to the bacterial flagellin family.</text>
</comment>
<dbReference type="PANTHER" id="PTHR42792">
    <property type="entry name" value="FLAGELLIN"/>
    <property type="match status" value="1"/>
</dbReference>
<dbReference type="InterPro" id="IPR001492">
    <property type="entry name" value="Flagellin"/>
</dbReference>